<name>A0A7R9U0S5_9VIRI</name>
<proteinExistence type="predicted"/>
<evidence type="ECO:0000256" key="2">
    <source>
        <dbReference type="SAM" id="MobiDB-lite"/>
    </source>
</evidence>
<organism evidence="3">
    <name type="scientific">Prasinoderma coloniale</name>
    <dbReference type="NCBI Taxonomy" id="156133"/>
    <lineage>
        <taxon>Eukaryota</taxon>
        <taxon>Viridiplantae</taxon>
        <taxon>Prasinodermophyta</taxon>
        <taxon>Prasinodermophyceae</taxon>
        <taxon>Prasinodermales</taxon>
        <taxon>Prasinodermaceae</taxon>
        <taxon>Prasinoderma</taxon>
    </lineage>
</organism>
<accession>A0A7R9U0S5</accession>
<evidence type="ECO:0000256" key="1">
    <source>
        <dbReference type="SAM" id="Coils"/>
    </source>
</evidence>
<feature type="compositionally biased region" description="Basic and acidic residues" evidence="2">
    <location>
        <begin position="1"/>
        <end position="14"/>
    </location>
</feature>
<keyword evidence="1" id="KW-0175">Coiled coil</keyword>
<gene>
    <name evidence="3" type="ORF">PCOL08062_LOCUS11778</name>
</gene>
<evidence type="ECO:0000313" key="3">
    <source>
        <dbReference type="EMBL" id="CAD8250246.1"/>
    </source>
</evidence>
<protein>
    <submittedName>
        <fullName evidence="3">Uncharacterized protein</fullName>
    </submittedName>
</protein>
<reference evidence="3" key="1">
    <citation type="submission" date="2021-01" db="EMBL/GenBank/DDBJ databases">
        <authorList>
            <person name="Corre E."/>
            <person name="Pelletier E."/>
            <person name="Niang G."/>
            <person name="Scheremetjew M."/>
            <person name="Finn R."/>
            <person name="Kale V."/>
            <person name="Holt S."/>
            <person name="Cochrane G."/>
            <person name="Meng A."/>
            <person name="Brown T."/>
            <person name="Cohen L."/>
        </authorList>
    </citation>
    <scope>NUCLEOTIDE SEQUENCE</scope>
    <source>
        <strain evidence="3">CCMP1413</strain>
    </source>
</reference>
<dbReference type="EMBL" id="HBDZ01015281">
    <property type="protein sequence ID" value="CAD8250246.1"/>
    <property type="molecule type" value="Transcribed_RNA"/>
</dbReference>
<feature type="coiled-coil region" evidence="1">
    <location>
        <begin position="154"/>
        <end position="195"/>
    </location>
</feature>
<feature type="region of interest" description="Disordered" evidence="2">
    <location>
        <begin position="1"/>
        <end position="37"/>
    </location>
</feature>
<feature type="compositionally biased region" description="Gly residues" evidence="2">
    <location>
        <begin position="20"/>
        <end position="30"/>
    </location>
</feature>
<dbReference type="AlphaFoldDB" id="A0A7R9U0S5"/>
<sequence length="234" mass="25075">MRRSGRAERAERRVQPQARGGRGGDGGGLGDAAKSPVGGAVSGAVLGGLIAGPFGAIWGAQIGSSLGAGAQLEREQRDELAKVGLTPELLQEFQELAEDLSEAEGSLNVLREAEDRERERVDRGRQLTQDLYAEAEAAMGDGDEDQARRLLVERKRRQQDLDDDEKALEEAIRRVERASAAVDSLAARAASLERIIEGGAANAAELKAQARNPSGGALDVPQSFDDLEREFYKK</sequence>